<feature type="region of interest" description="Disordered" evidence="1">
    <location>
        <begin position="1"/>
        <end position="31"/>
    </location>
</feature>
<dbReference type="KEGG" id="ptaw:DW352_06105"/>
<feature type="compositionally biased region" description="Low complexity" evidence="1">
    <location>
        <begin position="358"/>
        <end position="391"/>
    </location>
</feature>
<protein>
    <submittedName>
        <fullName evidence="4">SPOR domain-containing protein</fullName>
    </submittedName>
</protein>
<evidence type="ECO:0000259" key="3">
    <source>
        <dbReference type="PROSITE" id="PS51724"/>
    </source>
</evidence>
<feature type="compositionally biased region" description="Pro residues" evidence="1">
    <location>
        <begin position="345"/>
        <end position="357"/>
    </location>
</feature>
<proteinExistence type="predicted"/>
<dbReference type="InterPro" id="IPR036680">
    <property type="entry name" value="SPOR-like_sf"/>
</dbReference>
<feature type="region of interest" description="Disordered" evidence="1">
    <location>
        <begin position="45"/>
        <end position="72"/>
    </location>
</feature>
<dbReference type="GO" id="GO:0042834">
    <property type="term" value="F:peptidoglycan binding"/>
    <property type="evidence" value="ECO:0007669"/>
    <property type="project" value="InterPro"/>
</dbReference>
<feature type="region of interest" description="Disordered" evidence="1">
    <location>
        <begin position="250"/>
        <end position="285"/>
    </location>
</feature>
<dbReference type="OrthoDB" id="7338235at2"/>
<name>A0A345ZT81_9HYPH</name>
<feature type="transmembrane region" description="Helical" evidence="2">
    <location>
        <begin position="187"/>
        <end position="207"/>
    </location>
</feature>
<accession>A0A345ZT81</accession>
<keyword evidence="2" id="KW-0472">Membrane</keyword>
<sequence>MADDYSQRPYRSSESIARAGQAKAPSAASGTDPLAELARLIGQSDPFGEFGRENARRAAEQQHAQLQQAEPAPVYAQAPLVAPAAPVEDYAAHEHQAYQDYAAQPQQGYDPQQHGYDPQEYGHVAQGYGQPEYDPAAYADRNAEGFQQGAVPAYLTHGQYDPNNPPYGAEEQDFYDDEPPAKRRMSIMVVAGVFALAVVGAAGAFGYRAVFGSSGISGPPPVIKAEASPSKVVPASASKDAQSNKIITDRVGSQGEKLVSREEKPVDNVPLALDSATGSASTEPKKVRTIAITPDSQGNPVVADAVPLSASAAPLALVPEQPMRQVQTQRVTTTAPAPAAAAEPTPYPAAPSRPAPPQQAAAPAPAPSNAPLSLNPNAAPPARTQQPARTASLTPSRAAPSGTAYGVQVTSQRSEAEAEAAFRALVGKYGAQLGGKPHFIHRVDLGAKGTYYRALVGPFASGNEATEVCSSLKAAGGQCIIQRN</sequence>
<keyword evidence="2" id="KW-1133">Transmembrane helix</keyword>
<feature type="compositionally biased region" description="Basic and acidic residues" evidence="1">
    <location>
        <begin position="50"/>
        <end position="60"/>
    </location>
</feature>
<dbReference type="PROSITE" id="PS51724">
    <property type="entry name" value="SPOR"/>
    <property type="match status" value="1"/>
</dbReference>
<dbReference type="AlphaFoldDB" id="A0A345ZT81"/>
<reference evidence="4 5" key="1">
    <citation type="submission" date="2018-07" db="EMBL/GenBank/DDBJ databases">
        <authorList>
            <person name="Quirk P.G."/>
            <person name="Krulwich T.A."/>
        </authorList>
    </citation>
    <scope>NUCLEOTIDE SEQUENCE [LARGE SCALE GENOMIC DNA]</scope>
    <source>
        <strain evidence="4 5">CC-BB4</strain>
    </source>
</reference>
<keyword evidence="5" id="KW-1185">Reference proteome</keyword>
<keyword evidence="2" id="KW-0812">Transmembrane</keyword>
<dbReference type="SUPFAM" id="SSF110997">
    <property type="entry name" value="Sporulation related repeat"/>
    <property type="match status" value="1"/>
</dbReference>
<gene>
    <name evidence="4" type="ORF">DW352_06105</name>
</gene>
<dbReference type="Gene3D" id="3.30.70.1070">
    <property type="entry name" value="Sporulation related repeat"/>
    <property type="match status" value="1"/>
</dbReference>
<feature type="compositionally biased region" description="Low complexity" evidence="1">
    <location>
        <begin position="332"/>
        <end position="344"/>
    </location>
</feature>
<dbReference type="Pfam" id="PF05036">
    <property type="entry name" value="SPOR"/>
    <property type="match status" value="1"/>
</dbReference>
<feature type="domain" description="SPOR" evidence="3">
    <location>
        <begin position="399"/>
        <end position="484"/>
    </location>
</feature>
<evidence type="ECO:0000256" key="1">
    <source>
        <dbReference type="SAM" id="MobiDB-lite"/>
    </source>
</evidence>
<organism evidence="4 5">
    <name type="scientific">Pseudolabrys taiwanensis</name>
    <dbReference type="NCBI Taxonomy" id="331696"/>
    <lineage>
        <taxon>Bacteria</taxon>
        <taxon>Pseudomonadati</taxon>
        <taxon>Pseudomonadota</taxon>
        <taxon>Alphaproteobacteria</taxon>
        <taxon>Hyphomicrobiales</taxon>
        <taxon>Xanthobacteraceae</taxon>
        <taxon>Pseudolabrys</taxon>
    </lineage>
</organism>
<evidence type="ECO:0000313" key="5">
    <source>
        <dbReference type="Proteomes" id="UP000254889"/>
    </source>
</evidence>
<evidence type="ECO:0000313" key="4">
    <source>
        <dbReference type="EMBL" id="AXK80128.1"/>
    </source>
</evidence>
<dbReference type="EMBL" id="CP031417">
    <property type="protein sequence ID" value="AXK80128.1"/>
    <property type="molecule type" value="Genomic_DNA"/>
</dbReference>
<dbReference type="Proteomes" id="UP000254889">
    <property type="component" value="Chromosome"/>
</dbReference>
<feature type="region of interest" description="Disordered" evidence="1">
    <location>
        <begin position="323"/>
        <end position="410"/>
    </location>
</feature>
<evidence type="ECO:0000256" key="2">
    <source>
        <dbReference type="SAM" id="Phobius"/>
    </source>
</evidence>
<feature type="compositionally biased region" description="Low complexity" evidence="1">
    <location>
        <begin position="61"/>
        <end position="72"/>
    </location>
</feature>
<dbReference type="InterPro" id="IPR007730">
    <property type="entry name" value="SPOR-like_dom"/>
</dbReference>